<evidence type="ECO:0000313" key="1">
    <source>
        <dbReference type="EMBL" id="AID58827.1"/>
    </source>
</evidence>
<sequence length="112" mass="12315">MTFPAPHVVGHHVFTGVGEDELGNDVETWAEPVDVNVIAWYASMLESLAGHTSRVESDIDLLIPPDSAISIHDKIILPGFEKPFRVMAIEDCCHGFHQWQPGNVAKLKQVTG</sequence>
<gene>
    <name evidence="1" type="primary">7</name>
    <name evidence="1" type="ORF">PBI_GAIA_7</name>
</gene>
<accession>A0A068F1K8</accession>
<dbReference type="GeneID" id="23679513"/>
<organism evidence="1 2">
    <name type="scientific">Mycobacterium phage Gaia</name>
    <dbReference type="NCBI Taxonomy" id="1486472"/>
    <lineage>
        <taxon>Viruses</taxon>
        <taxon>Duplodnaviria</taxon>
        <taxon>Heunggongvirae</taxon>
        <taxon>Uroviricota</taxon>
        <taxon>Caudoviricetes</taxon>
        <taxon>Gaiavirus</taxon>
        <taxon>Gaiavirus gaia</taxon>
    </lineage>
</organism>
<dbReference type="Proteomes" id="UP000027491">
    <property type="component" value="Segment"/>
</dbReference>
<reference evidence="1 2" key="1">
    <citation type="submission" date="2014-03" db="EMBL/GenBank/DDBJ databases">
        <authorList>
            <person name="Yoder B.A."/>
            <person name="Colicchio M.A."/>
            <person name="Schafer C.E."/>
            <person name="Abrahim M.R."/>
            <person name="Adkins N.L."/>
            <person name="Burke K.A."/>
            <person name="Churilla B.M."/>
            <person name="Cohen K.L."/>
            <person name="Fasoranti T.O."/>
            <person name="Genkil J.S."/>
            <person name="Kramer Z.J."/>
            <person name="Prout A.K."/>
            <person name="Schwarz A.G."/>
            <person name="Tish M."/>
            <person name="Vispute N."/>
            <person name="Wilkes K.E."/>
            <person name="Williams C.R."/>
            <person name="Xiao X."/>
            <person name="Yu V.J."/>
            <person name="Lapin J.S."/>
            <person name="Ott C.T."/>
            <person name="Walburn T.D."/>
            <person name="Bradley K.W."/>
            <person name="Clarke D.Q."/>
            <person name="Lewis M.F."/>
            <person name="Barker L.P."/>
            <person name="Bailey C."/>
            <person name="Asai D.J."/>
            <person name="Bowman C.A."/>
            <person name="Russell D.A."/>
            <person name="Pope W.H."/>
            <person name="Jacobs-Sera D."/>
            <person name="Hendrix R.W."/>
            <person name="Hatfull G.F."/>
        </authorList>
    </citation>
    <scope>NUCLEOTIDE SEQUENCE [LARGE SCALE GENOMIC DNA]</scope>
</reference>
<dbReference type="RefSeq" id="YP_009124750.1">
    <property type="nucleotide sequence ID" value="NC_026590.1"/>
</dbReference>
<protein>
    <recommendedName>
        <fullName evidence="3">Head-to-tail stopper</fullName>
    </recommendedName>
</protein>
<proteinExistence type="predicted"/>
<evidence type="ECO:0008006" key="3">
    <source>
        <dbReference type="Google" id="ProtNLM"/>
    </source>
</evidence>
<name>A0A068F1K8_9CAUD</name>
<dbReference type="KEGG" id="vg:23679513"/>
<evidence type="ECO:0000313" key="2">
    <source>
        <dbReference type="Proteomes" id="UP000027491"/>
    </source>
</evidence>
<dbReference type="OrthoDB" id="14978at10239"/>
<dbReference type="EMBL" id="KJ567043">
    <property type="protein sequence ID" value="AID58827.1"/>
    <property type="molecule type" value="Genomic_DNA"/>
</dbReference>
<keyword evidence="2" id="KW-1185">Reference proteome</keyword>